<name>A0AAN6TEA4_9PEZI</name>
<evidence type="ECO:0000256" key="1">
    <source>
        <dbReference type="PROSITE-ProRule" id="PRU00042"/>
    </source>
</evidence>
<dbReference type="SUPFAM" id="SSF57667">
    <property type="entry name" value="beta-beta-alpha zinc fingers"/>
    <property type="match status" value="1"/>
</dbReference>
<organism evidence="4 5">
    <name type="scientific">Canariomyces notabilis</name>
    <dbReference type="NCBI Taxonomy" id="2074819"/>
    <lineage>
        <taxon>Eukaryota</taxon>
        <taxon>Fungi</taxon>
        <taxon>Dikarya</taxon>
        <taxon>Ascomycota</taxon>
        <taxon>Pezizomycotina</taxon>
        <taxon>Sordariomycetes</taxon>
        <taxon>Sordariomycetidae</taxon>
        <taxon>Sordariales</taxon>
        <taxon>Chaetomiaceae</taxon>
        <taxon>Canariomyces</taxon>
    </lineage>
</organism>
<protein>
    <recommendedName>
        <fullName evidence="3">C2H2-type domain-containing protein</fullName>
    </recommendedName>
</protein>
<evidence type="ECO:0000313" key="4">
    <source>
        <dbReference type="EMBL" id="KAK4112606.1"/>
    </source>
</evidence>
<feature type="domain" description="C2H2-type" evidence="3">
    <location>
        <begin position="121"/>
        <end position="150"/>
    </location>
</feature>
<evidence type="ECO:0000256" key="2">
    <source>
        <dbReference type="SAM" id="MobiDB-lite"/>
    </source>
</evidence>
<evidence type="ECO:0000313" key="5">
    <source>
        <dbReference type="Proteomes" id="UP001302812"/>
    </source>
</evidence>
<dbReference type="PROSITE" id="PS00028">
    <property type="entry name" value="ZINC_FINGER_C2H2_1"/>
    <property type="match status" value="1"/>
</dbReference>
<proteinExistence type="predicted"/>
<keyword evidence="5" id="KW-1185">Reference proteome</keyword>
<feature type="region of interest" description="Disordered" evidence="2">
    <location>
        <begin position="90"/>
        <end position="116"/>
    </location>
</feature>
<dbReference type="RefSeq" id="XP_064670176.1">
    <property type="nucleotide sequence ID" value="XM_064817753.1"/>
</dbReference>
<accession>A0AAN6TEA4</accession>
<dbReference type="InterPro" id="IPR013087">
    <property type="entry name" value="Znf_C2H2_type"/>
</dbReference>
<evidence type="ECO:0000259" key="3">
    <source>
        <dbReference type="PROSITE" id="PS50157"/>
    </source>
</evidence>
<dbReference type="Gene3D" id="3.30.160.60">
    <property type="entry name" value="Classic Zinc Finger"/>
    <property type="match status" value="1"/>
</dbReference>
<dbReference type="Proteomes" id="UP001302812">
    <property type="component" value="Unassembled WGS sequence"/>
</dbReference>
<dbReference type="EMBL" id="MU853342">
    <property type="protein sequence ID" value="KAK4112606.1"/>
    <property type="molecule type" value="Genomic_DNA"/>
</dbReference>
<gene>
    <name evidence="4" type="ORF">N656DRAFT_798380</name>
</gene>
<dbReference type="PROSITE" id="PS50157">
    <property type="entry name" value="ZINC_FINGER_C2H2_2"/>
    <property type="match status" value="1"/>
</dbReference>
<comment type="caution">
    <text evidence="4">The sequence shown here is derived from an EMBL/GenBank/DDBJ whole genome shotgun (WGS) entry which is preliminary data.</text>
</comment>
<dbReference type="GO" id="GO:0008270">
    <property type="term" value="F:zinc ion binding"/>
    <property type="evidence" value="ECO:0007669"/>
    <property type="project" value="UniProtKB-KW"/>
</dbReference>
<dbReference type="AlphaFoldDB" id="A0AAN6TEA4"/>
<dbReference type="InterPro" id="IPR036236">
    <property type="entry name" value="Znf_C2H2_sf"/>
</dbReference>
<dbReference type="SMART" id="SM00355">
    <property type="entry name" value="ZnF_C2H2"/>
    <property type="match status" value="3"/>
</dbReference>
<reference evidence="4" key="2">
    <citation type="submission" date="2023-05" db="EMBL/GenBank/DDBJ databases">
        <authorList>
            <consortium name="Lawrence Berkeley National Laboratory"/>
            <person name="Steindorff A."/>
            <person name="Hensen N."/>
            <person name="Bonometti L."/>
            <person name="Westerberg I."/>
            <person name="Brannstrom I.O."/>
            <person name="Guillou S."/>
            <person name="Cros-Aarteil S."/>
            <person name="Calhoun S."/>
            <person name="Haridas S."/>
            <person name="Kuo A."/>
            <person name="Mondo S."/>
            <person name="Pangilinan J."/>
            <person name="Riley R."/>
            <person name="Labutti K."/>
            <person name="Andreopoulos B."/>
            <person name="Lipzen A."/>
            <person name="Chen C."/>
            <person name="Yanf M."/>
            <person name="Daum C."/>
            <person name="Ng V."/>
            <person name="Clum A."/>
            <person name="Ohm R."/>
            <person name="Martin F."/>
            <person name="Silar P."/>
            <person name="Natvig D."/>
            <person name="Lalanne C."/>
            <person name="Gautier V."/>
            <person name="Ament-Velasquez S.L."/>
            <person name="Kruys A."/>
            <person name="Hutchinson M.I."/>
            <person name="Powell A.J."/>
            <person name="Barry K."/>
            <person name="Miller A.N."/>
            <person name="Grigoriev I.V."/>
            <person name="Debuchy R."/>
            <person name="Gladieux P."/>
            <person name="Thoren M.H."/>
            <person name="Johannesson H."/>
        </authorList>
    </citation>
    <scope>NUCLEOTIDE SEQUENCE</scope>
    <source>
        <strain evidence="4">CBS 508.74</strain>
    </source>
</reference>
<keyword evidence="1" id="KW-0863">Zinc-finger</keyword>
<reference evidence="4" key="1">
    <citation type="journal article" date="2023" name="Mol. Phylogenet. Evol.">
        <title>Genome-scale phylogeny and comparative genomics of the fungal order Sordariales.</title>
        <authorList>
            <person name="Hensen N."/>
            <person name="Bonometti L."/>
            <person name="Westerberg I."/>
            <person name="Brannstrom I.O."/>
            <person name="Guillou S."/>
            <person name="Cros-Aarteil S."/>
            <person name="Calhoun S."/>
            <person name="Haridas S."/>
            <person name="Kuo A."/>
            <person name="Mondo S."/>
            <person name="Pangilinan J."/>
            <person name="Riley R."/>
            <person name="LaButti K."/>
            <person name="Andreopoulos B."/>
            <person name="Lipzen A."/>
            <person name="Chen C."/>
            <person name="Yan M."/>
            <person name="Daum C."/>
            <person name="Ng V."/>
            <person name="Clum A."/>
            <person name="Steindorff A."/>
            <person name="Ohm R.A."/>
            <person name="Martin F."/>
            <person name="Silar P."/>
            <person name="Natvig D.O."/>
            <person name="Lalanne C."/>
            <person name="Gautier V."/>
            <person name="Ament-Velasquez S.L."/>
            <person name="Kruys A."/>
            <person name="Hutchinson M.I."/>
            <person name="Powell A.J."/>
            <person name="Barry K."/>
            <person name="Miller A.N."/>
            <person name="Grigoriev I.V."/>
            <person name="Debuchy R."/>
            <person name="Gladieux P."/>
            <person name="Hiltunen Thoren M."/>
            <person name="Johannesson H."/>
        </authorList>
    </citation>
    <scope>NUCLEOTIDE SEQUENCE</scope>
    <source>
        <strain evidence="4">CBS 508.74</strain>
    </source>
</reference>
<keyword evidence="1" id="KW-0862">Zinc</keyword>
<dbReference type="GeneID" id="89941878"/>
<keyword evidence="1" id="KW-0479">Metal-binding</keyword>
<sequence length="211" mass="23157">MTTPNPDNTAPEADLPTGFSHLSLSTAASGAGTDSTFYNTSSSLWAAGASSSYPYVDPATVYVDPQSHPQNSSYLAAQVGDQQTAIDLGEYGADDTAGPSQPYGQSHDGNDNAGSSSDKGFVCTHQGCGKAYRRQCDLNKHYHNHEKRRECKICKVGVGAETKDLIRHMWTHHPDEARGENLPRQDEQCEECDYKGRKDNLKRHKDKKHKK</sequence>